<proteinExistence type="predicted"/>
<dbReference type="RefSeq" id="WP_379873136.1">
    <property type="nucleotide sequence ID" value="NZ_JBHTBH010000012.1"/>
</dbReference>
<evidence type="ECO:0000313" key="3">
    <source>
        <dbReference type="Proteomes" id="UP001596540"/>
    </source>
</evidence>
<accession>A0ABW2KKT9</accession>
<name>A0ABW2KKT9_9ACTN</name>
<evidence type="ECO:0000259" key="1">
    <source>
        <dbReference type="Pfam" id="PF13569"/>
    </source>
</evidence>
<reference evidence="3" key="1">
    <citation type="journal article" date="2019" name="Int. J. Syst. Evol. Microbiol.">
        <title>The Global Catalogue of Microorganisms (GCM) 10K type strain sequencing project: providing services to taxonomists for standard genome sequencing and annotation.</title>
        <authorList>
            <consortium name="The Broad Institute Genomics Platform"/>
            <consortium name="The Broad Institute Genome Sequencing Center for Infectious Disease"/>
            <person name="Wu L."/>
            <person name="Ma J."/>
        </authorList>
    </citation>
    <scope>NUCLEOTIDE SEQUENCE [LARGE SCALE GENOMIC DNA]</scope>
    <source>
        <strain evidence="3">CGMCC 4.7382</strain>
    </source>
</reference>
<dbReference type="Pfam" id="PF13569">
    <property type="entry name" value="DUF4132"/>
    <property type="match status" value="1"/>
</dbReference>
<dbReference type="Proteomes" id="UP001596540">
    <property type="component" value="Unassembled WGS sequence"/>
</dbReference>
<organism evidence="2 3">
    <name type="scientific">Marinactinospora rubrisoli</name>
    <dbReference type="NCBI Taxonomy" id="2715399"/>
    <lineage>
        <taxon>Bacteria</taxon>
        <taxon>Bacillati</taxon>
        <taxon>Actinomycetota</taxon>
        <taxon>Actinomycetes</taxon>
        <taxon>Streptosporangiales</taxon>
        <taxon>Nocardiopsidaceae</taxon>
        <taxon>Marinactinospora</taxon>
    </lineage>
</organism>
<comment type="caution">
    <text evidence="2">The sequence shown here is derived from an EMBL/GenBank/DDBJ whole genome shotgun (WGS) entry which is preliminary data.</text>
</comment>
<dbReference type="EMBL" id="JBHTBH010000012">
    <property type="protein sequence ID" value="MFC7330492.1"/>
    <property type="molecule type" value="Genomic_DNA"/>
</dbReference>
<evidence type="ECO:0000313" key="2">
    <source>
        <dbReference type="EMBL" id="MFC7330492.1"/>
    </source>
</evidence>
<gene>
    <name evidence="2" type="ORF">ACFQRF_22445</name>
</gene>
<keyword evidence="3" id="KW-1185">Reference proteome</keyword>
<sequence length="302" mass="32734">MSMQTSSTAEIAWVDGPDGYSLGLDGATLVCRNPKGRQLKSVPKKVRESAEAEQLADLLQWLERHQRECRRQVESWLLGSLPVPAATIAAVWPDPAWRELLADLFAAPVTASGEPDTGTGGFLRGVDERGRLGVLDLDAESVWLTAERVVVAHPARIPDLEDVRDFALELGIEQRVPQLTREVYHRPGDLPPDATKVTTYAGGRFGELRDAVARARRLGFAVRGGYAVCRTVDAGRYVQARYWLGSDSPDAPTSTGDLLWVDADERPLPVGEVGPVAWSEGIRMAESIHAGATGSGDSEENA</sequence>
<feature type="domain" description="DUF4132" evidence="1">
    <location>
        <begin position="36"/>
        <end position="220"/>
    </location>
</feature>
<dbReference type="InterPro" id="IPR025406">
    <property type="entry name" value="DUF4132"/>
</dbReference>
<protein>
    <submittedName>
        <fullName evidence="2">DUF4132 domain-containing protein</fullName>
    </submittedName>
</protein>